<keyword evidence="6 8" id="KW-0717">Septation</keyword>
<evidence type="ECO:0000259" key="13">
    <source>
        <dbReference type="SMART" id="SM00865"/>
    </source>
</evidence>
<feature type="domain" description="Tubulin/FtsZ 2-layer sandwich" evidence="13">
    <location>
        <begin position="207"/>
        <end position="324"/>
    </location>
</feature>
<evidence type="ECO:0000256" key="7">
    <source>
        <dbReference type="ARBA" id="ARBA00023306"/>
    </source>
</evidence>
<dbReference type="EMBL" id="FNGO01000004">
    <property type="protein sequence ID" value="SDL38515.1"/>
    <property type="molecule type" value="Genomic_DNA"/>
</dbReference>
<evidence type="ECO:0000256" key="5">
    <source>
        <dbReference type="ARBA" id="ARBA00023134"/>
    </source>
</evidence>
<feature type="binding site" evidence="8">
    <location>
        <position position="187"/>
    </location>
    <ligand>
        <name>GTP</name>
        <dbReference type="ChEBI" id="CHEBI:37565"/>
    </ligand>
</feature>
<dbReference type="SMART" id="SM00864">
    <property type="entry name" value="Tubulin"/>
    <property type="match status" value="1"/>
</dbReference>
<feature type="domain" description="Tubulin/FtsZ GTPase" evidence="12">
    <location>
        <begin position="13"/>
        <end position="205"/>
    </location>
</feature>
<keyword evidence="4 8" id="KW-0547">Nucleotide-binding</keyword>
<evidence type="ECO:0000313" key="14">
    <source>
        <dbReference type="EMBL" id="SDL38515.1"/>
    </source>
</evidence>
<dbReference type="Pfam" id="PF00091">
    <property type="entry name" value="Tubulin"/>
    <property type="match status" value="1"/>
</dbReference>
<feature type="binding site" evidence="8">
    <location>
        <begin position="21"/>
        <end position="25"/>
    </location>
    <ligand>
        <name>GTP</name>
        <dbReference type="ChEBI" id="CHEBI:37565"/>
    </ligand>
</feature>
<dbReference type="InterPro" id="IPR000158">
    <property type="entry name" value="Cell_div_FtsZ"/>
</dbReference>
<accession>A0A1G9JMQ2</accession>
<dbReference type="Pfam" id="PF12327">
    <property type="entry name" value="FtsZ_C"/>
    <property type="match status" value="1"/>
</dbReference>
<feature type="binding site" evidence="8">
    <location>
        <position position="143"/>
    </location>
    <ligand>
        <name>GTP</name>
        <dbReference type="ChEBI" id="CHEBI:37565"/>
    </ligand>
</feature>
<dbReference type="SUPFAM" id="SSF55307">
    <property type="entry name" value="Tubulin C-terminal domain-like"/>
    <property type="match status" value="1"/>
</dbReference>
<dbReference type="PRINTS" id="PR00423">
    <property type="entry name" value="CELLDVISFTSZ"/>
</dbReference>
<dbReference type="CDD" id="cd02201">
    <property type="entry name" value="FtsZ_type1"/>
    <property type="match status" value="1"/>
</dbReference>
<evidence type="ECO:0000256" key="8">
    <source>
        <dbReference type="HAMAP-Rule" id="MF_00909"/>
    </source>
</evidence>
<keyword evidence="3 8" id="KW-0132">Cell division</keyword>
<proteinExistence type="inferred from homology"/>
<dbReference type="HAMAP" id="MF_00909">
    <property type="entry name" value="FtsZ"/>
    <property type="match status" value="1"/>
</dbReference>
<evidence type="ECO:0000259" key="12">
    <source>
        <dbReference type="SMART" id="SM00864"/>
    </source>
</evidence>
<dbReference type="AlphaFoldDB" id="A0A1G9JMQ2"/>
<dbReference type="InterPro" id="IPR008280">
    <property type="entry name" value="Tub_FtsZ_C"/>
</dbReference>
<dbReference type="PROSITE" id="PS01135">
    <property type="entry name" value="FTSZ_2"/>
    <property type="match status" value="1"/>
</dbReference>
<keyword evidence="7 8" id="KW-0131">Cell cycle</keyword>
<evidence type="ECO:0000256" key="3">
    <source>
        <dbReference type="ARBA" id="ARBA00022618"/>
    </source>
</evidence>
<dbReference type="STRING" id="321763.SAMN04488692_10434"/>
<dbReference type="SMART" id="SM00865">
    <property type="entry name" value="Tubulin_C"/>
    <property type="match status" value="1"/>
</dbReference>
<dbReference type="InterPro" id="IPR020805">
    <property type="entry name" value="Cell_div_FtsZ_CS"/>
</dbReference>
<dbReference type="GO" id="GO:0000917">
    <property type="term" value="P:division septum assembly"/>
    <property type="evidence" value="ECO:0007669"/>
    <property type="project" value="UniProtKB-KW"/>
</dbReference>
<dbReference type="Gene3D" id="3.30.1330.20">
    <property type="entry name" value="Tubulin/FtsZ, C-terminal domain"/>
    <property type="match status" value="1"/>
</dbReference>
<dbReference type="RefSeq" id="WP_089758468.1">
    <property type="nucleotide sequence ID" value="NZ_FNGO01000004.1"/>
</dbReference>
<protein>
    <recommendedName>
        <fullName evidence="8 9">Cell division protein FtsZ</fullName>
    </recommendedName>
</protein>
<organism evidence="14 15">
    <name type="scientific">Halarsenatibacter silvermanii</name>
    <dbReference type="NCBI Taxonomy" id="321763"/>
    <lineage>
        <taxon>Bacteria</taxon>
        <taxon>Bacillati</taxon>
        <taxon>Bacillota</taxon>
        <taxon>Clostridia</taxon>
        <taxon>Halanaerobiales</taxon>
        <taxon>Halarsenatibacteraceae</taxon>
        <taxon>Halarsenatibacter</taxon>
    </lineage>
</organism>
<dbReference type="GO" id="GO:0005525">
    <property type="term" value="F:GTP binding"/>
    <property type="evidence" value="ECO:0007669"/>
    <property type="project" value="UniProtKB-UniRule"/>
</dbReference>
<comment type="subunit">
    <text evidence="8">Homodimer. Polymerizes to form a dynamic ring structure in a strictly GTP-dependent manner. Interacts directly with several other division proteins.</text>
</comment>
<dbReference type="Proteomes" id="UP000199476">
    <property type="component" value="Unassembled WGS sequence"/>
</dbReference>
<dbReference type="PROSITE" id="PS01134">
    <property type="entry name" value="FTSZ_1"/>
    <property type="match status" value="1"/>
</dbReference>
<evidence type="ECO:0000313" key="15">
    <source>
        <dbReference type="Proteomes" id="UP000199476"/>
    </source>
</evidence>
<keyword evidence="15" id="KW-1185">Reference proteome</keyword>
<dbReference type="GO" id="GO:0051258">
    <property type="term" value="P:protein polymerization"/>
    <property type="evidence" value="ECO:0007669"/>
    <property type="project" value="UniProtKB-UniRule"/>
</dbReference>
<evidence type="ECO:0000256" key="11">
    <source>
        <dbReference type="SAM" id="MobiDB-lite"/>
    </source>
</evidence>
<dbReference type="InterPro" id="IPR018316">
    <property type="entry name" value="Tubulin/FtsZ_2-layer-sand-dom"/>
</dbReference>
<evidence type="ECO:0000256" key="2">
    <source>
        <dbReference type="ARBA" id="ARBA00022490"/>
    </source>
</evidence>
<dbReference type="InterPro" id="IPR024757">
    <property type="entry name" value="FtsZ_C"/>
</dbReference>
<reference evidence="14 15" key="1">
    <citation type="submission" date="2016-10" db="EMBL/GenBank/DDBJ databases">
        <authorList>
            <person name="de Groot N.N."/>
        </authorList>
    </citation>
    <scope>NUCLEOTIDE SEQUENCE [LARGE SCALE GENOMIC DNA]</scope>
    <source>
        <strain evidence="14 15">SLAS-1</strain>
    </source>
</reference>
<dbReference type="FunFam" id="3.40.50.1440:FF:000023">
    <property type="entry name" value="Cell division protein FtsZ"/>
    <property type="match status" value="1"/>
</dbReference>
<comment type="similarity">
    <text evidence="1 8 10">Belongs to the FtsZ family.</text>
</comment>
<keyword evidence="2 8" id="KW-0963">Cytoplasm</keyword>
<dbReference type="Gene3D" id="3.40.50.1440">
    <property type="entry name" value="Tubulin/FtsZ, GTPase domain"/>
    <property type="match status" value="1"/>
</dbReference>
<dbReference type="InterPro" id="IPR037103">
    <property type="entry name" value="Tubulin/FtsZ-like_C"/>
</dbReference>
<comment type="subcellular location">
    <subcellularLocation>
        <location evidence="8">Cytoplasm</location>
    </subcellularLocation>
    <text evidence="8">Assembles at midcell at the inner surface of the cytoplasmic membrane.</text>
</comment>
<name>A0A1G9JMQ2_9FIRM</name>
<dbReference type="InterPro" id="IPR036525">
    <property type="entry name" value="Tubulin/FtsZ_GTPase_sf"/>
</dbReference>
<dbReference type="OrthoDB" id="9813375at2"/>
<evidence type="ECO:0000256" key="1">
    <source>
        <dbReference type="ARBA" id="ARBA00009690"/>
    </source>
</evidence>
<dbReference type="PANTHER" id="PTHR30314:SF3">
    <property type="entry name" value="MITOCHONDRIAL DIVISION PROTEIN FSZA"/>
    <property type="match status" value="1"/>
</dbReference>
<gene>
    <name evidence="8" type="primary">ftsZ</name>
    <name evidence="14" type="ORF">SAMN04488692_10434</name>
</gene>
<dbReference type="InterPro" id="IPR045061">
    <property type="entry name" value="FtsZ/CetZ"/>
</dbReference>
<comment type="function">
    <text evidence="8 10">Essential cell division protein that forms a contractile ring structure (Z ring) at the future cell division site. The regulation of the ring assembly controls the timing and the location of cell division. One of the functions of the FtsZ ring is to recruit other cell division proteins to the septum to produce a new cell wall between the dividing cells. Binds GTP and shows GTPase activity.</text>
</comment>
<dbReference type="GO" id="GO:0032153">
    <property type="term" value="C:cell division site"/>
    <property type="evidence" value="ECO:0007669"/>
    <property type="project" value="UniProtKB-UniRule"/>
</dbReference>
<feature type="region of interest" description="Disordered" evidence="11">
    <location>
        <begin position="319"/>
        <end position="345"/>
    </location>
</feature>
<dbReference type="PANTHER" id="PTHR30314">
    <property type="entry name" value="CELL DIVISION PROTEIN FTSZ-RELATED"/>
    <property type="match status" value="1"/>
</dbReference>
<evidence type="ECO:0000256" key="6">
    <source>
        <dbReference type="ARBA" id="ARBA00023210"/>
    </source>
</evidence>
<evidence type="ECO:0000256" key="10">
    <source>
        <dbReference type="RuleBase" id="RU000631"/>
    </source>
</evidence>
<evidence type="ECO:0000256" key="9">
    <source>
        <dbReference type="NCBIfam" id="TIGR00065"/>
    </source>
</evidence>
<dbReference type="GO" id="GO:0003924">
    <property type="term" value="F:GTPase activity"/>
    <property type="evidence" value="ECO:0007669"/>
    <property type="project" value="UniProtKB-UniRule"/>
</dbReference>
<sequence length="360" mass="37619">MFDIGTETENFADIKVVGVGGGGNNAVNRMIAEGLDGVEFLAVNTDAQVLMESNAGVTIRIGEQITQGLGAGSDPEIGREAAEQNKDEIAEALSGSDMVFITAGMGGGTGTGASPIVARAAREQGALTVGVVTKPFSVEGQKRMDNALQGIGDLKEEVDTLIVIPNDRLLEVAEEKTSLMEAFKIADNVLRQGVQGISDLITITGIINLDFGDVKTIMKDAGTALMGIGQARGEERAEEAARQAIESPLLEASVDGARGVLLNITGGEELGIHEAYEAASIVKDVSDPGANIILGAVIDEEMEEDVMVTVIATGFDKDGMPSAGDVQQTGGEEDMSSRMGVDTFDEDDLDVPAFLRKNED</sequence>
<dbReference type="GO" id="GO:0043093">
    <property type="term" value="P:FtsZ-dependent cytokinesis"/>
    <property type="evidence" value="ECO:0007669"/>
    <property type="project" value="UniProtKB-UniRule"/>
</dbReference>
<dbReference type="NCBIfam" id="TIGR00065">
    <property type="entry name" value="ftsZ"/>
    <property type="match status" value="1"/>
</dbReference>
<dbReference type="InterPro" id="IPR003008">
    <property type="entry name" value="Tubulin_FtsZ_GTPase"/>
</dbReference>
<keyword evidence="5 8" id="KW-0342">GTP-binding</keyword>
<evidence type="ECO:0000256" key="4">
    <source>
        <dbReference type="ARBA" id="ARBA00022741"/>
    </source>
</evidence>
<feature type="binding site" evidence="8">
    <location>
        <begin position="108"/>
        <end position="110"/>
    </location>
    <ligand>
        <name>GTP</name>
        <dbReference type="ChEBI" id="CHEBI:37565"/>
    </ligand>
</feature>
<feature type="binding site" evidence="8">
    <location>
        <position position="139"/>
    </location>
    <ligand>
        <name>GTP</name>
        <dbReference type="ChEBI" id="CHEBI:37565"/>
    </ligand>
</feature>
<dbReference type="SUPFAM" id="SSF52490">
    <property type="entry name" value="Tubulin nucleotide-binding domain-like"/>
    <property type="match status" value="1"/>
</dbReference>
<dbReference type="GO" id="GO:0005737">
    <property type="term" value="C:cytoplasm"/>
    <property type="evidence" value="ECO:0007669"/>
    <property type="project" value="UniProtKB-SubCell"/>
</dbReference>